<dbReference type="Proteomes" id="UP000048600">
    <property type="component" value="Unassembled WGS sequence"/>
</dbReference>
<dbReference type="Proteomes" id="UP000236349">
    <property type="component" value="Chromosome"/>
</dbReference>
<evidence type="ECO:0000313" key="2">
    <source>
        <dbReference type="EMBL" id="COX06480.1"/>
    </source>
</evidence>
<reference evidence="1 4" key="2">
    <citation type="submission" date="2017-10" db="EMBL/GenBank/DDBJ databases">
        <title>Clinical isolate obtained from a human patient with meningeal tuberculosis in michoacan, Mexico.</title>
        <authorList>
            <person name="Guillen-Nepita A.L."/>
            <person name="Negrete-Paz A.M."/>
            <person name="Vazquez-Marrufo G."/>
            <person name="Cruz-Hernandez A."/>
            <person name="Fresia P."/>
            <person name="Naya H."/>
            <person name="Vazquez-Garciduenas M.S."/>
        </authorList>
    </citation>
    <scope>NUCLEOTIDE SEQUENCE [LARGE SCALE GENOMIC DNA]</scope>
    <source>
        <strain evidence="4">Beijing/MYC004</strain>
        <strain evidence="1">MYC004</strain>
    </source>
</reference>
<proteinExistence type="predicted"/>
<gene>
    <name evidence="1" type="ORF">CAB90_00141</name>
    <name evidence="2" type="ORF">ERS007741_03726</name>
</gene>
<evidence type="ECO:0000313" key="4">
    <source>
        <dbReference type="Proteomes" id="UP000236349"/>
    </source>
</evidence>
<evidence type="ECO:0000313" key="1">
    <source>
        <dbReference type="EMBL" id="AUS49144.1"/>
    </source>
</evidence>
<evidence type="ECO:0008006" key="5">
    <source>
        <dbReference type="Google" id="ProtNLM"/>
    </source>
</evidence>
<dbReference type="EMBL" id="CHKL01000611">
    <property type="protein sequence ID" value="COX06480.1"/>
    <property type="molecule type" value="Genomic_DNA"/>
</dbReference>
<dbReference type="AlphaFoldDB" id="A0A076ACX0"/>
<accession>A0A076ACX0</accession>
<evidence type="ECO:0000313" key="3">
    <source>
        <dbReference type="Proteomes" id="UP000048600"/>
    </source>
</evidence>
<organism evidence="1 4">
    <name type="scientific">Mycobacterium tuberculosis</name>
    <dbReference type="NCBI Taxonomy" id="1773"/>
    <lineage>
        <taxon>Bacteria</taxon>
        <taxon>Bacillati</taxon>
        <taxon>Actinomycetota</taxon>
        <taxon>Actinomycetes</taxon>
        <taxon>Mycobacteriales</taxon>
        <taxon>Mycobacteriaceae</taxon>
        <taxon>Mycobacterium</taxon>
        <taxon>Mycobacterium tuberculosis complex</taxon>
    </lineage>
</organism>
<reference evidence="2 3" key="1">
    <citation type="submission" date="2015-03" db="EMBL/GenBank/DDBJ databases">
        <authorList>
            <consortium name="Pathogen Informatics"/>
        </authorList>
    </citation>
    <scope>NUCLEOTIDE SEQUENCE [LARGE SCALE GENOMIC DNA]</scope>
    <source>
        <strain evidence="2 3">P00601463</strain>
    </source>
</reference>
<protein>
    <recommendedName>
        <fullName evidence="5">DUF4258 domain-containing protein</fullName>
    </recommendedName>
</protein>
<sequence length="74" mass="8497">MQRVRVTRNARKHRVSKHRIVAAMRHCGVPVIQEDGSLYYQGRDTSGRLTEVVAVEADDGDLIITHAMPKEWKR</sequence>
<name>A0A076ACX0_MYCTX</name>
<dbReference type="EMBL" id="CP024614">
    <property type="protein sequence ID" value="AUS49144.1"/>
    <property type="molecule type" value="Genomic_DNA"/>
</dbReference>